<dbReference type="PaxDb" id="39947-A0A0P0WP84"/>
<protein>
    <submittedName>
        <fullName evidence="2">Os05g0499666 protein</fullName>
    </submittedName>
</protein>
<sequence>MGGAPMLHHHSSSANMWDPCIGAPPPASLRAPKTAPQPPVAPSHTKVASSIAGRASRAKPASISASRASHAEPASATISCASLRQAGLRPLLQTMPHQSEVAVCHALG</sequence>
<dbReference type="EMBL" id="AP014961">
    <property type="protein sequence ID" value="BAS94749.1"/>
    <property type="molecule type" value="Genomic_DNA"/>
</dbReference>
<proteinExistence type="predicted"/>
<evidence type="ECO:0000313" key="2">
    <source>
        <dbReference type="EMBL" id="BAS94749.1"/>
    </source>
</evidence>
<feature type="region of interest" description="Disordered" evidence="1">
    <location>
        <begin position="1"/>
        <end position="75"/>
    </location>
</feature>
<evidence type="ECO:0000256" key="1">
    <source>
        <dbReference type="SAM" id="MobiDB-lite"/>
    </source>
</evidence>
<reference evidence="2 3" key="3">
    <citation type="journal article" date="2013" name="Rice">
        <title>Improvement of the Oryza sativa Nipponbare reference genome using next generation sequence and optical map data.</title>
        <authorList>
            <person name="Kawahara Y."/>
            <person name="de la Bastide M."/>
            <person name="Hamilton J.P."/>
            <person name="Kanamori H."/>
            <person name="McCombie W.R."/>
            <person name="Ouyang S."/>
            <person name="Schwartz D.C."/>
            <person name="Tanaka T."/>
            <person name="Wu J."/>
            <person name="Zhou S."/>
            <person name="Childs K.L."/>
            <person name="Davidson R.M."/>
            <person name="Lin H."/>
            <person name="Quesada-Ocampo L."/>
            <person name="Vaillancourt B."/>
            <person name="Sakai H."/>
            <person name="Lee S.S."/>
            <person name="Kim J."/>
            <person name="Numa H."/>
            <person name="Itoh T."/>
            <person name="Buell C.R."/>
            <person name="Matsumoto T."/>
        </authorList>
    </citation>
    <scope>NUCLEOTIDE SEQUENCE [LARGE SCALE GENOMIC DNA]</scope>
    <source>
        <strain evidence="3">cv. Nipponbare</strain>
    </source>
</reference>
<name>A0A0P0WP84_ORYSJ</name>
<dbReference type="AlphaFoldDB" id="A0A0P0WP84"/>
<dbReference type="InParanoid" id="A0A0P0WP84"/>
<accession>A0A0P0WP84</accession>
<keyword evidence="3" id="KW-1185">Reference proteome</keyword>
<dbReference type="Proteomes" id="UP000059680">
    <property type="component" value="Chromosome 5"/>
</dbReference>
<evidence type="ECO:0000313" key="3">
    <source>
        <dbReference type="Proteomes" id="UP000059680"/>
    </source>
</evidence>
<reference evidence="3" key="1">
    <citation type="journal article" date="2005" name="Nature">
        <title>The map-based sequence of the rice genome.</title>
        <authorList>
            <consortium name="International rice genome sequencing project (IRGSP)"/>
            <person name="Matsumoto T."/>
            <person name="Wu J."/>
            <person name="Kanamori H."/>
            <person name="Katayose Y."/>
            <person name="Fujisawa M."/>
            <person name="Namiki N."/>
            <person name="Mizuno H."/>
            <person name="Yamamoto K."/>
            <person name="Antonio B.A."/>
            <person name="Baba T."/>
            <person name="Sakata K."/>
            <person name="Nagamura Y."/>
            <person name="Aoki H."/>
            <person name="Arikawa K."/>
            <person name="Arita K."/>
            <person name="Bito T."/>
            <person name="Chiden Y."/>
            <person name="Fujitsuka N."/>
            <person name="Fukunaka R."/>
            <person name="Hamada M."/>
            <person name="Harada C."/>
            <person name="Hayashi A."/>
            <person name="Hijishita S."/>
            <person name="Honda M."/>
            <person name="Hosokawa S."/>
            <person name="Ichikawa Y."/>
            <person name="Idonuma A."/>
            <person name="Iijima M."/>
            <person name="Ikeda M."/>
            <person name="Ikeno M."/>
            <person name="Ito K."/>
            <person name="Ito S."/>
            <person name="Ito T."/>
            <person name="Ito Y."/>
            <person name="Ito Y."/>
            <person name="Iwabuchi A."/>
            <person name="Kamiya K."/>
            <person name="Karasawa W."/>
            <person name="Kurita K."/>
            <person name="Katagiri S."/>
            <person name="Kikuta A."/>
            <person name="Kobayashi H."/>
            <person name="Kobayashi N."/>
            <person name="Machita K."/>
            <person name="Maehara T."/>
            <person name="Masukawa M."/>
            <person name="Mizubayashi T."/>
            <person name="Mukai Y."/>
            <person name="Nagasaki H."/>
            <person name="Nagata Y."/>
            <person name="Naito S."/>
            <person name="Nakashima M."/>
            <person name="Nakama Y."/>
            <person name="Nakamichi Y."/>
            <person name="Nakamura M."/>
            <person name="Meguro A."/>
            <person name="Negishi M."/>
            <person name="Ohta I."/>
            <person name="Ohta T."/>
            <person name="Okamoto M."/>
            <person name="Ono N."/>
            <person name="Saji S."/>
            <person name="Sakaguchi M."/>
            <person name="Sakai K."/>
            <person name="Shibata M."/>
            <person name="Shimokawa T."/>
            <person name="Song J."/>
            <person name="Takazaki Y."/>
            <person name="Terasawa K."/>
            <person name="Tsugane M."/>
            <person name="Tsuji K."/>
            <person name="Ueda S."/>
            <person name="Waki K."/>
            <person name="Yamagata H."/>
            <person name="Yamamoto M."/>
            <person name="Yamamoto S."/>
            <person name="Yamane H."/>
            <person name="Yoshiki S."/>
            <person name="Yoshihara R."/>
            <person name="Yukawa K."/>
            <person name="Zhong H."/>
            <person name="Yano M."/>
            <person name="Yuan Q."/>
            <person name="Ouyang S."/>
            <person name="Liu J."/>
            <person name="Jones K.M."/>
            <person name="Gansberger K."/>
            <person name="Moffat K."/>
            <person name="Hill J."/>
            <person name="Bera J."/>
            <person name="Fadrosh D."/>
            <person name="Jin S."/>
            <person name="Johri S."/>
            <person name="Kim M."/>
            <person name="Overton L."/>
            <person name="Reardon M."/>
            <person name="Tsitrin T."/>
            <person name="Vuong H."/>
            <person name="Weaver B."/>
            <person name="Ciecko A."/>
            <person name="Tallon L."/>
            <person name="Jackson J."/>
            <person name="Pai G."/>
            <person name="Aken S.V."/>
            <person name="Utterback T."/>
            <person name="Reidmuller S."/>
            <person name="Feldblyum T."/>
            <person name="Hsiao J."/>
            <person name="Zismann V."/>
            <person name="Iobst S."/>
            <person name="de Vazeille A.R."/>
            <person name="Buell C.R."/>
            <person name="Ying K."/>
            <person name="Li Y."/>
            <person name="Lu T."/>
            <person name="Huang Y."/>
            <person name="Zhao Q."/>
            <person name="Feng Q."/>
            <person name="Zhang L."/>
            <person name="Zhu J."/>
            <person name="Weng Q."/>
            <person name="Mu J."/>
            <person name="Lu Y."/>
            <person name="Fan D."/>
            <person name="Liu Y."/>
            <person name="Guan J."/>
            <person name="Zhang Y."/>
            <person name="Yu S."/>
            <person name="Liu X."/>
            <person name="Zhang Y."/>
            <person name="Hong G."/>
            <person name="Han B."/>
            <person name="Choisne N."/>
            <person name="Demange N."/>
            <person name="Orjeda G."/>
            <person name="Samain S."/>
            <person name="Cattolico L."/>
            <person name="Pelletier E."/>
            <person name="Couloux A."/>
            <person name="Segurens B."/>
            <person name="Wincker P."/>
            <person name="D'Hont A."/>
            <person name="Scarpelli C."/>
            <person name="Weissenbach J."/>
            <person name="Salanoubat M."/>
            <person name="Quetier F."/>
            <person name="Yu Y."/>
            <person name="Kim H.R."/>
            <person name="Rambo T."/>
            <person name="Currie J."/>
            <person name="Collura K."/>
            <person name="Luo M."/>
            <person name="Yang T."/>
            <person name="Ammiraju J.S.S."/>
            <person name="Engler F."/>
            <person name="Soderlund C."/>
            <person name="Wing R.A."/>
            <person name="Palmer L.E."/>
            <person name="de la Bastide M."/>
            <person name="Spiegel L."/>
            <person name="Nascimento L."/>
            <person name="Zutavern T."/>
            <person name="O'Shaughnessy A."/>
            <person name="Dike S."/>
            <person name="Dedhia N."/>
            <person name="Preston R."/>
            <person name="Balija V."/>
            <person name="McCombie W.R."/>
            <person name="Chow T."/>
            <person name="Chen H."/>
            <person name="Chung M."/>
            <person name="Chen C."/>
            <person name="Shaw J."/>
            <person name="Wu H."/>
            <person name="Hsiao K."/>
            <person name="Chao Y."/>
            <person name="Chu M."/>
            <person name="Cheng C."/>
            <person name="Hour A."/>
            <person name="Lee P."/>
            <person name="Lin S."/>
            <person name="Lin Y."/>
            <person name="Liou J."/>
            <person name="Liu S."/>
            <person name="Hsing Y."/>
            <person name="Raghuvanshi S."/>
            <person name="Mohanty A."/>
            <person name="Bharti A.K."/>
            <person name="Gaur A."/>
            <person name="Gupta V."/>
            <person name="Kumar D."/>
            <person name="Ravi V."/>
            <person name="Vij S."/>
            <person name="Kapur A."/>
            <person name="Khurana P."/>
            <person name="Khurana P."/>
            <person name="Khurana J.P."/>
            <person name="Tyagi A.K."/>
            <person name="Gaikwad K."/>
            <person name="Singh A."/>
            <person name="Dalal V."/>
            <person name="Srivastava S."/>
            <person name="Dixit A."/>
            <person name="Pal A.K."/>
            <person name="Ghazi I.A."/>
            <person name="Yadav M."/>
            <person name="Pandit A."/>
            <person name="Bhargava A."/>
            <person name="Sureshbabu K."/>
            <person name="Batra K."/>
            <person name="Sharma T.R."/>
            <person name="Mohapatra T."/>
            <person name="Singh N.K."/>
            <person name="Messing J."/>
            <person name="Nelson A.B."/>
            <person name="Fuks G."/>
            <person name="Kavchok S."/>
            <person name="Keizer G."/>
            <person name="Linton E."/>
            <person name="Llaca V."/>
            <person name="Song R."/>
            <person name="Tanyolac B."/>
            <person name="Young S."/>
            <person name="Ho-Il K."/>
            <person name="Hahn J.H."/>
            <person name="Sangsakoo G."/>
            <person name="Vanavichit A."/>
            <person name="de Mattos Luiz.A.T."/>
            <person name="Zimmer P.D."/>
            <person name="Malone G."/>
            <person name="Dellagostin O."/>
            <person name="de Oliveira A.C."/>
            <person name="Bevan M."/>
            <person name="Bancroft I."/>
            <person name="Minx P."/>
            <person name="Cordum H."/>
            <person name="Wilson R."/>
            <person name="Cheng Z."/>
            <person name="Jin W."/>
            <person name="Jiang J."/>
            <person name="Leong S.A."/>
            <person name="Iwama H."/>
            <person name="Gojobori T."/>
            <person name="Itoh T."/>
            <person name="Niimura Y."/>
            <person name="Fujii Y."/>
            <person name="Habara T."/>
            <person name="Sakai H."/>
            <person name="Sato Y."/>
            <person name="Wilson G."/>
            <person name="Kumar K."/>
            <person name="McCouch S."/>
            <person name="Juretic N."/>
            <person name="Hoen D."/>
            <person name="Wright S."/>
            <person name="Bruskiewich R."/>
            <person name="Bureau T."/>
            <person name="Miyao A."/>
            <person name="Hirochika H."/>
            <person name="Nishikawa T."/>
            <person name="Kadowaki K."/>
            <person name="Sugiura M."/>
            <person name="Burr B."/>
            <person name="Sasaki T."/>
        </authorList>
    </citation>
    <scope>NUCLEOTIDE SEQUENCE [LARGE SCALE GENOMIC DNA]</scope>
    <source>
        <strain evidence="3">cv. Nipponbare</strain>
    </source>
</reference>
<gene>
    <name evidence="2" type="ordered locus">Os05g0499666</name>
    <name evidence="2" type="ORF">OSNPB_050499666</name>
</gene>
<reference evidence="2 3" key="2">
    <citation type="journal article" date="2013" name="Plant Cell Physiol.">
        <title>Rice Annotation Project Database (RAP-DB): an integrative and interactive database for rice genomics.</title>
        <authorList>
            <person name="Sakai H."/>
            <person name="Lee S.S."/>
            <person name="Tanaka T."/>
            <person name="Numa H."/>
            <person name="Kim J."/>
            <person name="Kawahara Y."/>
            <person name="Wakimoto H."/>
            <person name="Yang C.C."/>
            <person name="Iwamoto M."/>
            <person name="Abe T."/>
            <person name="Yamada Y."/>
            <person name="Muto A."/>
            <person name="Inokuchi H."/>
            <person name="Ikemura T."/>
            <person name="Matsumoto T."/>
            <person name="Sasaki T."/>
            <person name="Itoh T."/>
        </authorList>
    </citation>
    <scope>NUCLEOTIDE SEQUENCE [LARGE SCALE GENOMIC DNA]</scope>
    <source>
        <strain evidence="3">cv. Nipponbare</strain>
    </source>
</reference>
<organism evidence="2 3">
    <name type="scientific">Oryza sativa subsp. japonica</name>
    <name type="common">Rice</name>
    <dbReference type="NCBI Taxonomy" id="39947"/>
    <lineage>
        <taxon>Eukaryota</taxon>
        <taxon>Viridiplantae</taxon>
        <taxon>Streptophyta</taxon>
        <taxon>Embryophyta</taxon>
        <taxon>Tracheophyta</taxon>
        <taxon>Spermatophyta</taxon>
        <taxon>Magnoliopsida</taxon>
        <taxon>Liliopsida</taxon>
        <taxon>Poales</taxon>
        <taxon>Poaceae</taxon>
        <taxon>BOP clade</taxon>
        <taxon>Oryzoideae</taxon>
        <taxon>Oryzeae</taxon>
        <taxon>Oryzinae</taxon>
        <taxon>Oryza</taxon>
        <taxon>Oryza sativa</taxon>
    </lineage>
</organism>